<organism evidence="5 6">
    <name type="scientific">Phytohabitans kaempferiae</name>
    <dbReference type="NCBI Taxonomy" id="1620943"/>
    <lineage>
        <taxon>Bacteria</taxon>
        <taxon>Bacillati</taxon>
        <taxon>Actinomycetota</taxon>
        <taxon>Actinomycetes</taxon>
        <taxon>Micromonosporales</taxon>
        <taxon>Micromonosporaceae</taxon>
    </lineage>
</organism>
<sequence>MPDLRAPPGRAGRLWLLHRLEAGRHAADLLDRKLRILLREQERLRRQAQDTDNAWQAAWRAADTWGLRTALLGGRRQLRLAASPPTEVNITWQTVMGLSYPAAATCRAAAAPADPAGSGTAATVEAAGAYREALEAAVTHAAAAAAYRVISAEVTATRRRRRALTQRWIPRLEEALRDLNQRLEEAERAEAIRMRWAHPAHG</sequence>
<keyword evidence="6" id="KW-1185">Reference proteome</keyword>
<evidence type="ECO:0000256" key="2">
    <source>
        <dbReference type="ARBA" id="ARBA00022448"/>
    </source>
</evidence>
<dbReference type="Gene3D" id="1.10.287.3240">
    <property type="match status" value="1"/>
</dbReference>
<reference evidence="5 6" key="1">
    <citation type="submission" date="2024-09" db="EMBL/GenBank/DDBJ databases">
        <authorList>
            <person name="Sun Q."/>
            <person name="Mori K."/>
        </authorList>
    </citation>
    <scope>NUCLEOTIDE SEQUENCE [LARGE SCALE GENOMIC DNA]</scope>
    <source>
        <strain evidence="5 6">TBRC 3947</strain>
    </source>
</reference>
<keyword evidence="2" id="KW-0813">Transport</keyword>
<proteinExistence type="inferred from homology"/>
<dbReference type="Pfam" id="PF01813">
    <property type="entry name" value="ATP-synt_D"/>
    <property type="match status" value="1"/>
</dbReference>
<name>A0ABV6M7S1_9ACTN</name>
<evidence type="ECO:0000256" key="3">
    <source>
        <dbReference type="ARBA" id="ARBA00023065"/>
    </source>
</evidence>
<feature type="coiled-coil region" evidence="4">
    <location>
        <begin position="27"/>
        <end position="54"/>
    </location>
</feature>
<protein>
    <submittedName>
        <fullName evidence="5">V-type ATP synthase subunit D</fullName>
    </submittedName>
</protein>
<dbReference type="EMBL" id="JBHLUH010000047">
    <property type="protein sequence ID" value="MFC0530522.1"/>
    <property type="molecule type" value="Genomic_DNA"/>
</dbReference>
<keyword evidence="4" id="KW-0175">Coiled coil</keyword>
<accession>A0ABV6M7S1</accession>
<comment type="caution">
    <text evidence="5">The sequence shown here is derived from an EMBL/GenBank/DDBJ whole genome shotgun (WGS) entry which is preliminary data.</text>
</comment>
<dbReference type="InterPro" id="IPR002699">
    <property type="entry name" value="V_ATPase_D"/>
</dbReference>
<evidence type="ECO:0000313" key="5">
    <source>
        <dbReference type="EMBL" id="MFC0530522.1"/>
    </source>
</evidence>
<keyword evidence="3" id="KW-0406">Ion transport</keyword>
<evidence type="ECO:0000313" key="6">
    <source>
        <dbReference type="Proteomes" id="UP001589867"/>
    </source>
</evidence>
<dbReference type="Proteomes" id="UP001589867">
    <property type="component" value="Unassembled WGS sequence"/>
</dbReference>
<evidence type="ECO:0000256" key="4">
    <source>
        <dbReference type="SAM" id="Coils"/>
    </source>
</evidence>
<comment type="similarity">
    <text evidence="1">Belongs to the V-ATPase D subunit family.</text>
</comment>
<gene>
    <name evidence="5" type="ORF">ACFFIA_22940</name>
</gene>
<evidence type="ECO:0000256" key="1">
    <source>
        <dbReference type="ARBA" id="ARBA00005850"/>
    </source>
</evidence>
<dbReference type="RefSeq" id="WP_377253680.1">
    <property type="nucleotide sequence ID" value="NZ_JBHLUH010000047.1"/>
</dbReference>